<dbReference type="SUPFAM" id="SSF53335">
    <property type="entry name" value="S-adenosyl-L-methionine-dependent methyltransferases"/>
    <property type="match status" value="1"/>
</dbReference>
<dbReference type="PANTHER" id="PTHR43591">
    <property type="entry name" value="METHYLTRANSFERASE"/>
    <property type="match status" value="1"/>
</dbReference>
<dbReference type="EMBL" id="CP046172">
    <property type="protein sequence ID" value="QIS14139.1"/>
    <property type="molecule type" value="Genomic_DNA"/>
</dbReference>
<dbReference type="GO" id="GO:0008757">
    <property type="term" value="F:S-adenosylmethionine-dependent methyltransferase activity"/>
    <property type="evidence" value="ECO:0007669"/>
    <property type="project" value="InterPro"/>
</dbReference>
<dbReference type="PANTHER" id="PTHR43591:SF78">
    <property type="entry name" value="SLR0407 PROTEIN"/>
    <property type="match status" value="1"/>
</dbReference>
<dbReference type="KEGG" id="nah:F5544_31490"/>
<dbReference type="Gene3D" id="3.40.50.150">
    <property type="entry name" value="Vaccinia Virus protein VP39"/>
    <property type="match status" value="1"/>
</dbReference>
<keyword evidence="2" id="KW-0489">Methyltransferase</keyword>
<dbReference type="CDD" id="cd02440">
    <property type="entry name" value="AdoMet_MTases"/>
    <property type="match status" value="1"/>
</dbReference>
<gene>
    <name evidence="2" type="ORF">F5544_31490</name>
</gene>
<dbReference type="InterPro" id="IPR029063">
    <property type="entry name" value="SAM-dependent_MTases_sf"/>
</dbReference>
<proteinExistence type="predicted"/>
<name>A0A6G9YLI8_9NOCA</name>
<accession>A0A6G9YLI8</accession>
<reference evidence="2 3" key="1">
    <citation type="journal article" date="2019" name="ACS Chem. Biol.">
        <title>Identification and Mobilization of a Cryptic Antibiotic Biosynthesis Gene Locus from a Human-Pathogenic Nocardia Isolate.</title>
        <authorList>
            <person name="Herisse M."/>
            <person name="Ishida K."/>
            <person name="Porter J.L."/>
            <person name="Howden B."/>
            <person name="Hertweck C."/>
            <person name="Stinear T.P."/>
            <person name="Pidot S.J."/>
        </authorList>
    </citation>
    <scope>NUCLEOTIDE SEQUENCE [LARGE SCALE GENOMIC DNA]</scope>
    <source>
        <strain evidence="2 3">AUSMDU00012717</strain>
    </source>
</reference>
<evidence type="ECO:0000313" key="2">
    <source>
        <dbReference type="EMBL" id="QIS14139.1"/>
    </source>
</evidence>
<dbReference type="Pfam" id="PF08241">
    <property type="entry name" value="Methyltransf_11"/>
    <property type="match status" value="1"/>
</dbReference>
<keyword evidence="2" id="KW-0808">Transferase</keyword>
<dbReference type="InterPro" id="IPR013216">
    <property type="entry name" value="Methyltransf_11"/>
</dbReference>
<protein>
    <submittedName>
        <fullName evidence="2">Methyltransferase domain-containing protein</fullName>
    </submittedName>
</protein>
<evidence type="ECO:0000259" key="1">
    <source>
        <dbReference type="Pfam" id="PF08241"/>
    </source>
</evidence>
<keyword evidence="3" id="KW-1185">Reference proteome</keyword>
<dbReference type="AlphaFoldDB" id="A0A6G9YLI8"/>
<dbReference type="Proteomes" id="UP000503540">
    <property type="component" value="Chromosome"/>
</dbReference>
<organism evidence="2 3">
    <name type="scientific">Nocardia arthritidis</name>
    <dbReference type="NCBI Taxonomy" id="228602"/>
    <lineage>
        <taxon>Bacteria</taxon>
        <taxon>Bacillati</taxon>
        <taxon>Actinomycetota</taxon>
        <taxon>Actinomycetes</taxon>
        <taxon>Mycobacteriales</taxon>
        <taxon>Nocardiaceae</taxon>
        <taxon>Nocardia</taxon>
    </lineage>
</organism>
<evidence type="ECO:0000313" key="3">
    <source>
        <dbReference type="Proteomes" id="UP000503540"/>
    </source>
</evidence>
<dbReference type="GO" id="GO:0032259">
    <property type="term" value="P:methylation"/>
    <property type="evidence" value="ECO:0007669"/>
    <property type="project" value="UniProtKB-KW"/>
</dbReference>
<feature type="domain" description="Methyltransferase type 11" evidence="1">
    <location>
        <begin position="43"/>
        <end position="133"/>
    </location>
</feature>
<sequence>MSTLSRRISAMSTLLTLLDALDDLPQARKLRERTYEALGEIVVDVGCGSGRAVGELAARGARAIGVDLDPEMLEIAVARWPASEFHLADATALPLDDGSVTGYRADKVLHAIAEPERAVIEARRVLARNGRAVLVGQDWDTFVIDSDDPELTRALVHARADRLPNPRIARRYRNLLLDNGFTDVTVEVHTIVWTDTTGLPTLANIGGEGPWLDEQAARARNDRLFLAIPMFVASGTRAD</sequence>